<evidence type="ECO:0000259" key="8">
    <source>
        <dbReference type="PROSITE" id="PS50928"/>
    </source>
</evidence>
<proteinExistence type="inferred from homology"/>
<evidence type="ECO:0000256" key="7">
    <source>
        <dbReference type="RuleBase" id="RU363032"/>
    </source>
</evidence>
<evidence type="ECO:0000313" key="10">
    <source>
        <dbReference type="Proteomes" id="UP000199006"/>
    </source>
</evidence>
<dbReference type="Pfam" id="PF00528">
    <property type="entry name" value="BPD_transp_1"/>
    <property type="match status" value="1"/>
</dbReference>
<dbReference type="SUPFAM" id="SSF161098">
    <property type="entry name" value="MetI-like"/>
    <property type="match status" value="1"/>
</dbReference>
<evidence type="ECO:0000256" key="4">
    <source>
        <dbReference type="ARBA" id="ARBA00022692"/>
    </source>
</evidence>
<evidence type="ECO:0000256" key="6">
    <source>
        <dbReference type="ARBA" id="ARBA00023136"/>
    </source>
</evidence>
<accession>A0A1I4K005</accession>
<feature type="transmembrane region" description="Helical" evidence="7">
    <location>
        <begin position="80"/>
        <end position="101"/>
    </location>
</feature>
<feature type="transmembrane region" description="Helical" evidence="7">
    <location>
        <begin position="139"/>
        <end position="156"/>
    </location>
</feature>
<protein>
    <submittedName>
        <fullName evidence="9">Arabinosaccharide transport system permease protein</fullName>
    </submittedName>
</protein>
<keyword evidence="3" id="KW-1003">Cell membrane</keyword>
<evidence type="ECO:0000256" key="5">
    <source>
        <dbReference type="ARBA" id="ARBA00022989"/>
    </source>
</evidence>
<dbReference type="SUPFAM" id="SSF160964">
    <property type="entry name" value="MalF N-terminal region-like"/>
    <property type="match status" value="1"/>
</dbReference>
<dbReference type="InterPro" id="IPR035906">
    <property type="entry name" value="MetI-like_sf"/>
</dbReference>
<feature type="domain" description="ABC transmembrane type-1" evidence="8">
    <location>
        <begin position="74"/>
        <end position="289"/>
    </location>
</feature>
<dbReference type="GO" id="GO:0005886">
    <property type="term" value="C:plasma membrane"/>
    <property type="evidence" value="ECO:0007669"/>
    <property type="project" value="UniProtKB-SubCell"/>
</dbReference>
<keyword evidence="2 7" id="KW-0813">Transport</keyword>
<organism evidence="9 10">
    <name type="scientific">Halanaerobium salsuginis</name>
    <dbReference type="NCBI Taxonomy" id="29563"/>
    <lineage>
        <taxon>Bacteria</taxon>
        <taxon>Bacillati</taxon>
        <taxon>Bacillota</taxon>
        <taxon>Clostridia</taxon>
        <taxon>Halanaerobiales</taxon>
        <taxon>Halanaerobiaceae</taxon>
        <taxon>Halanaerobium</taxon>
    </lineage>
</organism>
<dbReference type="PANTHER" id="PTHR43227:SF7">
    <property type="entry name" value="ARABINOOLIGOSACCHARIDES TRANSPORT SYSTEM PERMEASE PROTEIN ARAP"/>
    <property type="match status" value="1"/>
</dbReference>
<feature type="transmembrane region" description="Helical" evidence="7">
    <location>
        <begin position="113"/>
        <end position="133"/>
    </location>
</feature>
<dbReference type="GO" id="GO:0055085">
    <property type="term" value="P:transmembrane transport"/>
    <property type="evidence" value="ECO:0007669"/>
    <property type="project" value="InterPro"/>
</dbReference>
<feature type="transmembrane region" description="Helical" evidence="7">
    <location>
        <begin position="163"/>
        <end position="183"/>
    </location>
</feature>
<evidence type="ECO:0000313" key="9">
    <source>
        <dbReference type="EMBL" id="SFL72099.1"/>
    </source>
</evidence>
<comment type="similarity">
    <text evidence="7">Belongs to the binding-protein-dependent transport system permease family.</text>
</comment>
<evidence type="ECO:0000256" key="2">
    <source>
        <dbReference type="ARBA" id="ARBA00022448"/>
    </source>
</evidence>
<dbReference type="RefSeq" id="WP_089861945.1">
    <property type="nucleotide sequence ID" value="NZ_FOTI01000027.1"/>
</dbReference>
<feature type="transmembrane region" description="Helical" evidence="7">
    <location>
        <begin position="20"/>
        <end position="39"/>
    </location>
</feature>
<dbReference type="OrthoDB" id="9779462at2"/>
<sequence length="300" mass="33897">MKSIKNFYQKFINSKKVAPYIFVSPFIIVFLVFYLYPIISTIIMSFQEIGFGEAEFIGLENYKKLFNVHYKNALLTSTNYTFWTILILVPLPILLAVLLNSDKTKFKNFFRSAIFMPALTSVIVAGMFFRYAFGEQASTLANSLIGLLGIGPITWLQDSIPAMIALVILCVWRWLGVNIIYFLSGLQGIPDAIYEAADIDGANSWDKFKYITIPSLKPVIIYVITISVFGGYKMFAESYAYWQTATPNDIGMTIVSYIYQTGFNNFNMGFASAIGITLLLIVLVVNLIQLNLFGLFKKED</sequence>
<dbReference type="InterPro" id="IPR000515">
    <property type="entry name" value="MetI-like"/>
</dbReference>
<dbReference type="EMBL" id="FOTI01000027">
    <property type="protein sequence ID" value="SFL72099.1"/>
    <property type="molecule type" value="Genomic_DNA"/>
</dbReference>
<gene>
    <name evidence="9" type="ORF">SAMN02983006_01866</name>
</gene>
<name>A0A1I4K005_9FIRM</name>
<dbReference type="PANTHER" id="PTHR43227">
    <property type="entry name" value="BLL4140 PROTEIN"/>
    <property type="match status" value="1"/>
</dbReference>
<dbReference type="Gene3D" id="1.10.3720.10">
    <property type="entry name" value="MetI-like"/>
    <property type="match status" value="1"/>
</dbReference>
<feature type="transmembrane region" description="Helical" evidence="7">
    <location>
        <begin position="210"/>
        <end position="232"/>
    </location>
</feature>
<feature type="transmembrane region" description="Helical" evidence="7">
    <location>
        <begin position="271"/>
        <end position="296"/>
    </location>
</feature>
<keyword evidence="5 7" id="KW-1133">Transmembrane helix</keyword>
<evidence type="ECO:0000256" key="1">
    <source>
        <dbReference type="ARBA" id="ARBA00004651"/>
    </source>
</evidence>
<comment type="subcellular location">
    <subcellularLocation>
        <location evidence="1 7">Cell membrane</location>
        <topology evidence="1 7">Multi-pass membrane protein</topology>
    </subcellularLocation>
</comment>
<keyword evidence="6 7" id="KW-0472">Membrane</keyword>
<reference evidence="9 10" key="1">
    <citation type="submission" date="2016-10" db="EMBL/GenBank/DDBJ databases">
        <authorList>
            <person name="de Groot N.N."/>
        </authorList>
    </citation>
    <scope>NUCLEOTIDE SEQUENCE [LARGE SCALE GENOMIC DNA]</scope>
    <source>
        <strain evidence="9 10">ATCC 51327</strain>
    </source>
</reference>
<dbReference type="PROSITE" id="PS50928">
    <property type="entry name" value="ABC_TM1"/>
    <property type="match status" value="1"/>
</dbReference>
<dbReference type="AlphaFoldDB" id="A0A1I4K005"/>
<keyword evidence="10" id="KW-1185">Reference proteome</keyword>
<dbReference type="STRING" id="29563.SAMN02983006_01866"/>
<keyword evidence="4 7" id="KW-0812">Transmembrane</keyword>
<dbReference type="InterPro" id="IPR050809">
    <property type="entry name" value="UgpAE/MalFG_permease"/>
</dbReference>
<evidence type="ECO:0000256" key="3">
    <source>
        <dbReference type="ARBA" id="ARBA00022475"/>
    </source>
</evidence>
<dbReference type="Proteomes" id="UP000199006">
    <property type="component" value="Unassembled WGS sequence"/>
</dbReference>
<dbReference type="CDD" id="cd06261">
    <property type="entry name" value="TM_PBP2"/>
    <property type="match status" value="1"/>
</dbReference>